<evidence type="ECO:0000313" key="11">
    <source>
        <dbReference type="EMBL" id="QEN09957.1"/>
    </source>
</evidence>
<dbReference type="PANTHER" id="PTHR35011">
    <property type="entry name" value="2,3-DIKETO-L-GULONATE TRAP TRANSPORTER SMALL PERMEASE PROTEIN YIAM"/>
    <property type="match status" value="1"/>
</dbReference>
<dbReference type="InterPro" id="IPR055348">
    <property type="entry name" value="DctQ"/>
</dbReference>
<name>A0A5C1QR24_9SPIO</name>
<dbReference type="PANTHER" id="PTHR35011:SF4">
    <property type="entry name" value="SLL1102 PROTEIN"/>
    <property type="match status" value="1"/>
</dbReference>
<evidence type="ECO:0000256" key="4">
    <source>
        <dbReference type="ARBA" id="ARBA00022519"/>
    </source>
</evidence>
<keyword evidence="6 9" id="KW-1133">Transmembrane helix</keyword>
<dbReference type="EMBL" id="CP036150">
    <property type="protein sequence ID" value="QEN09957.1"/>
    <property type="molecule type" value="Genomic_DNA"/>
</dbReference>
<evidence type="ECO:0000256" key="9">
    <source>
        <dbReference type="SAM" id="Phobius"/>
    </source>
</evidence>
<protein>
    <submittedName>
        <fullName evidence="11">TRAP transporter small permease subunit</fullName>
    </submittedName>
</protein>
<reference evidence="11 12" key="1">
    <citation type="submission" date="2019-02" db="EMBL/GenBank/DDBJ databases">
        <title>Complete Genome Sequence and Methylome Analysis of free living Spirochaetas.</title>
        <authorList>
            <person name="Fomenkov A."/>
            <person name="Dubinina G."/>
            <person name="Leshcheva N."/>
            <person name="Mikheeva N."/>
            <person name="Grabovich M."/>
            <person name="Vincze T."/>
            <person name="Roberts R.J."/>
        </authorList>
    </citation>
    <scope>NUCLEOTIDE SEQUENCE [LARGE SCALE GENOMIC DNA]</scope>
    <source>
        <strain evidence="11 12">K2</strain>
    </source>
</reference>
<dbReference type="Pfam" id="PF04290">
    <property type="entry name" value="DctQ"/>
    <property type="match status" value="1"/>
</dbReference>
<keyword evidence="12" id="KW-1185">Reference proteome</keyword>
<evidence type="ECO:0000256" key="1">
    <source>
        <dbReference type="ARBA" id="ARBA00004429"/>
    </source>
</evidence>
<dbReference type="InterPro" id="IPR007387">
    <property type="entry name" value="TRAP_DctQ"/>
</dbReference>
<evidence type="ECO:0000313" key="12">
    <source>
        <dbReference type="Proteomes" id="UP000324209"/>
    </source>
</evidence>
<feature type="transmembrane region" description="Helical" evidence="9">
    <location>
        <begin position="88"/>
        <end position="116"/>
    </location>
</feature>
<organism evidence="11 12">
    <name type="scientific">Oceanispirochaeta crateris</name>
    <dbReference type="NCBI Taxonomy" id="2518645"/>
    <lineage>
        <taxon>Bacteria</taxon>
        <taxon>Pseudomonadati</taxon>
        <taxon>Spirochaetota</taxon>
        <taxon>Spirochaetia</taxon>
        <taxon>Spirochaetales</taxon>
        <taxon>Spirochaetaceae</taxon>
        <taxon>Oceanispirochaeta</taxon>
    </lineage>
</organism>
<evidence type="ECO:0000256" key="8">
    <source>
        <dbReference type="ARBA" id="ARBA00038436"/>
    </source>
</evidence>
<dbReference type="GO" id="GO:0005886">
    <property type="term" value="C:plasma membrane"/>
    <property type="evidence" value="ECO:0007669"/>
    <property type="project" value="UniProtKB-SubCell"/>
</dbReference>
<feature type="domain" description="Tripartite ATP-independent periplasmic transporters DctQ component" evidence="10">
    <location>
        <begin position="27"/>
        <end position="159"/>
    </location>
</feature>
<proteinExistence type="inferred from homology"/>
<feature type="transmembrane region" description="Helical" evidence="9">
    <location>
        <begin position="21"/>
        <end position="40"/>
    </location>
</feature>
<comment type="similarity">
    <text evidence="8">Belongs to the TRAP transporter small permease family.</text>
</comment>
<keyword evidence="2" id="KW-0813">Transport</keyword>
<keyword evidence="7 9" id="KW-0472">Membrane</keyword>
<evidence type="ECO:0000256" key="6">
    <source>
        <dbReference type="ARBA" id="ARBA00022989"/>
    </source>
</evidence>
<gene>
    <name evidence="11" type="ORF">EXM22_16645</name>
</gene>
<dbReference type="OrthoDB" id="359827at2"/>
<evidence type="ECO:0000259" key="10">
    <source>
        <dbReference type="Pfam" id="PF04290"/>
    </source>
</evidence>
<evidence type="ECO:0000256" key="2">
    <source>
        <dbReference type="ARBA" id="ARBA00022448"/>
    </source>
</evidence>
<keyword evidence="3" id="KW-1003">Cell membrane</keyword>
<dbReference type="AlphaFoldDB" id="A0A5C1QR24"/>
<sequence length="181" mass="20831">MKKIVAGIDKMSDLMGHIVKYLILVLIFVLCYEVISRYVFDKPTIWAMETSKMVFGAIGSLCWGYTLKIGGHVRVDLFYTLFSKKWKAIVDVALTILLLIPIEIILIYTGFKWAFFALRVNERMVDSSWLPPSAPFRFVLAIGFTLFFIQTIAEIIKDLYFLITKESLIEVDETNTKEVLI</sequence>
<comment type="subcellular location">
    <subcellularLocation>
        <location evidence="1">Cell inner membrane</location>
        <topology evidence="1">Multi-pass membrane protein</topology>
    </subcellularLocation>
</comment>
<keyword evidence="5 9" id="KW-0812">Transmembrane</keyword>
<dbReference type="KEGG" id="ock:EXM22_16645"/>
<evidence type="ECO:0000256" key="7">
    <source>
        <dbReference type="ARBA" id="ARBA00023136"/>
    </source>
</evidence>
<keyword evidence="4" id="KW-0997">Cell inner membrane</keyword>
<evidence type="ECO:0000256" key="5">
    <source>
        <dbReference type="ARBA" id="ARBA00022692"/>
    </source>
</evidence>
<dbReference type="Proteomes" id="UP000324209">
    <property type="component" value="Chromosome"/>
</dbReference>
<feature type="transmembrane region" description="Helical" evidence="9">
    <location>
        <begin position="136"/>
        <end position="156"/>
    </location>
</feature>
<accession>A0A5C1QR24</accession>
<evidence type="ECO:0000256" key="3">
    <source>
        <dbReference type="ARBA" id="ARBA00022475"/>
    </source>
</evidence>
<feature type="transmembrane region" description="Helical" evidence="9">
    <location>
        <begin position="46"/>
        <end position="67"/>
    </location>
</feature>